<comment type="similarity">
    <text evidence="1">Belongs to the AHA1 family.</text>
</comment>
<dbReference type="Proteomes" id="UP000291591">
    <property type="component" value="Unassembled WGS sequence"/>
</dbReference>
<dbReference type="AlphaFoldDB" id="A0A4V6ME93"/>
<name>A0A4V6ME93_PSEST</name>
<gene>
    <name evidence="3" type="ORF">EV383_0791</name>
</gene>
<dbReference type="EMBL" id="SHKL01000001">
    <property type="protein sequence ID" value="RZT83960.1"/>
    <property type="molecule type" value="Genomic_DNA"/>
</dbReference>
<reference evidence="3 4" key="1">
    <citation type="submission" date="2019-02" db="EMBL/GenBank/DDBJ databases">
        <title>Sequencing the genomes of 1000 actinobacteria strains.</title>
        <authorList>
            <person name="Klenk H.-P."/>
        </authorList>
    </citation>
    <scope>NUCLEOTIDE SEQUENCE [LARGE SCALE GENOMIC DNA]</scope>
    <source>
        <strain evidence="3 4">DSM 45779</strain>
    </source>
</reference>
<dbReference type="OrthoDB" id="8117292at2"/>
<protein>
    <submittedName>
        <fullName evidence="3">Activator of Hsp90 ATPase-like protein</fullName>
    </submittedName>
</protein>
<dbReference type="CDD" id="cd08899">
    <property type="entry name" value="SRPBCC_CalC_Aha1-like_6"/>
    <property type="match status" value="1"/>
</dbReference>
<dbReference type="InterPro" id="IPR023393">
    <property type="entry name" value="START-like_dom_sf"/>
</dbReference>
<accession>A0A4V6ME93</accession>
<dbReference type="Gene3D" id="3.30.530.20">
    <property type="match status" value="1"/>
</dbReference>
<evidence type="ECO:0000313" key="4">
    <source>
        <dbReference type="Proteomes" id="UP000291591"/>
    </source>
</evidence>
<feature type="domain" description="Activator of Hsp90 ATPase homologue 1/2-like C-terminal" evidence="2">
    <location>
        <begin position="37"/>
        <end position="131"/>
    </location>
</feature>
<organism evidence="3 4">
    <name type="scientific">Pseudonocardia sediminis</name>
    <dbReference type="NCBI Taxonomy" id="1397368"/>
    <lineage>
        <taxon>Bacteria</taxon>
        <taxon>Bacillati</taxon>
        <taxon>Actinomycetota</taxon>
        <taxon>Actinomycetes</taxon>
        <taxon>Pseudonocardiales</taxon>
        <taxon>Pseudonocardiaceae</taxon>
        <taxon>Pseudonocardia</taxon>
    </lineage>
</organism>
<keyword evidence="4" id="KW-1185">Reference proteome</keyword>
<evidence type="ECO:0000256" key="1">
    <source>
        <dbReference type="ARBA" id="ARBA00006817"/>
    </source>
</evidence>
<evidence type="ECO:0000313" key="3">
    <source>
        <dbReference type="EMBL" id="RZT83960.1"/>
    </source>
</evidence>
<evidence type="ECO:0000259" key="2">
    <source>
        <dbReference type="Pfam" id="PF08327"/>
    </source>
</evidence>
<proteinExistence type="inferred from homology"/>
<dbReference type="InterPro" id="IPR013538">
    <property type="entry name" value="ASHA1/2-like_C"/>
</dbReference>
<dbReference type="SUPFAM" id="SSF55961">
    <property type="entry name" value="Bet v1-like"/>
    <property type="match status" value="1"/>
</dbReference>
<comment type="caution">
    <text evidence="3">The sequence shown here is derived from an EMBL/GenBank/DDBJ whole genome shotgun (WGS) entry which is preliminary data.</text>
</comment>
<dbReference type="Pfam" id="PF08327">
    <property type="entry name" value="AHSA1"/>
    <property type="match status" value="1"/>
</dbReference>
<sequence>MTMKDVLDELAAARRKMGTATLPAGEAYTMELRRRYDAHPDDVWDAITSPERLSRWMKPVTGDLRLGGAFELDGGEHGEILRCEPPRLLRVSWMFGPGADEWPGTSEVEVRLSPGPAGDTEFELVHAAAVGEPMFPTFGPGAGGVGWDLHLLTLAGFLDDGVVLDHEEFPASPTGHEFSRRSAAAWGEAHLAGGGEPAHVAAAVEATTAFYVPTGDASASASGSTPS</sequence>